<reference evidence="2 3" key="1">
    <citation type="submission" date="2019-04" db="EMBL/GenBank/DDBJ databases">
        <authorList>
            <person name="Van Vliet M D."/>
        </authorList>
    </citation>
    <scope>NUCLEOTIDE SEQUENCE [LARGE SCALE GENOMIC DNA]</scope>
    <source>
        <strain evidence="2 3">F21</strain>
    </source>
</reference>
<dbReference type="EMBL" id="CAAHFH010000002">
    <property type="protein sequence ID" value="VGO21271.1"/>
    <property type="molecule type" value="Genomic_DNA"/>
</dbReference>
<organism evidence="2 3">
    <name type="scientific">Pontiella sulfatireligans</name>
    <dbReference type="NCBI Taxonomy" id="2750658"/>
    <lineage>
        <taxon>Bacteria</taxon>
        <taxon>Pseudomonadati</taxon>
        <taxon>Kiritimatiellota</taxon>
        <taxon>Kiritimatiellia</taxon>
        <taxon>Kiritimatiellales</taxon>
        <taxon>Pontiellaceae</taxon>
        <taxon>Pontiella</taxon>
    </lineage>
</organism>
<dbReference type="Proteomes" id="UP000346198">
    <property type="component" value="Unassembled WGS sequence"/>
</dbReference>
<evidence type="ECO:0000313" key="3">
    <source>
        <dbReference type="Proteomes" id="UP000346198"/>
    </source>
</evidence>
<feature type="compositionally biased region" description="Basic residues" evidence="1">
    <location>
        <begin position="132"/>
        <end position="141"/>
    </location>
</feature>
<evidence type="ECO:0000313" key="2">
    <source>
        <dbReference type="EMBL" id="VGO21271.1"/>
    </source>
</evidence>
<evidence type="ECO:0008006" key="4">
    <source>
        <dbReference type="Google" id="ProtNLM"/>
    </source>
</evidence>
<dbReference type="PANTHER" id="PTHR34547">
    <property type="entry name" value="YACP-LIKE NYN DOMAIN PROTEIN"/>
    <property type="match status" value="1"/>
</dbReference>
<protein>
    <recommendedName>
        <fullName evidence="4">YacP-like NYN domain protein</fullName>
    </recommendedName>
</protein>
<dbReference type="AlphaFoldDB" id="A0A6C2UPS1"/>
<proteinExistence type="predicted"/>
<gene>
    <name evidence="2" type="ORF">SCARR_03343</name>
</gene>
<dbReference type="Pfam" id="PF05991">
    <property type="entry name" value="NYN_YacP"/>
    <property type="match status" value="1"/>
</dbReference>
<accession>A0A6C2UPS1</accession>
<dbReference type="InterPro" id="IPR010298">
    <property type="entry name" value="YacP-like"/>
</dbReference>
<dbReference type="RefSeq" id="WP_136062750.1">
    <property type="nucleotide sequence ID" value="NZ_CAAHFH010000002.1"/>
</dbReference>
<feature type="region of interest" description="Disordered" evidence="1">
    <location>
        <begin position="129"/>
        <end position="156"/>
    </location>
</feature>
<evidence type="ECO:0000256" key="1">
    <source>
        <dbReference type="SAM" id="MobiDB-lite"/>
    </source>
</evidence>
<name>A0A6C2UPS1_9BACT</name>
<dbReference type="PANTHER" id="PTHR34547:SF1">
    <property type="entry name" value="YACP-LIKE NYN DOMAIN PROTEIN"/>
    <property type="match status" value="1"/>
</dbReference>
<keyword evidence="3" id="KW-1185">Reference proteome</keyword>
<sequence>MPIEWLIIDGYNVLHVVDELARLLRTDIHLARNRLVRMVEHTAHNMAPQTTIVFDGREAGTDDALTAKHLEIYFSPSNLSADTVIERLVCRFPRPEKIMVVTSDRAEHETVSSAGAQVMSSQEFVAKCQRDARKKPVKRTRPGQEPKLGDLFPDGL</sequence>